<keyword evidence="4" id="KW-1185">Reference proteome</keyword>
<feature type="region of interest" description="Disordered" evidence="1">
    <location>
        <begin position="66"/>
        <end position="88"/>
    </location>
</feature>
<evidence type="ECO:0000313" key="4">
    <source>
        <dbReference type="Proteomes" id="UP001148482"/>
    </source>
</evidence>
<proteinExistence type="predicted"/>
<comment type="caution">
    <text evidence="3">The sequence shown here is derived from an EMBL/GenBank/DDBJ whole genome shotgun (WGS) entry which is preliminary data.</text>
</comment>
<feature type="signal peptide" evidence="2">
    <location>
        <begin position="1"/>
        <end position="21"/>
    </location>
</feature>
<dbReference type="RefSeq" id="WP_266070424.1">
    <property type="nucleotide sequence ID" value="NZ_JAPJDA010000021.1"/>
</dbReference>
<protein>
    <submittedName>
        <fullName evidence="3">DUF6520 family protein</fullName>
    </submittedName>
</protein>
<evidence type="ECO:0000256" key="1">
    <source>
        <dbReference type="SAM" id="MobiDB-lite"/>
    </source>
</evidence>
<feature type="chain" id="PRO_5040791971" evidence="2">
    <location>
        <begin position="22"/>
        <end position="88"/>
    </location>
</feature>
<keyword evidence="2" id="KW-0732">Signal</keyword>
<dbReference type="Proteomes" id="UP001148482">
    <property type="component" value="Unassembled WGS sequence"/>
</dbReference>
<dbReference type="EMBL" id="JAPJDA010000021">
    <property type="protein sequence ID" value="MCX2839103.1"/>
    <property type="molecule type" value="Genomic_DNA"/>
</dbReference>
<evidence type="ECO:0000256" key="2">
    <source>
        <dbReference type="SAM" id="SignalP"/>
    </source>
</evidence>
<reference evidence="3" key="1">
    <citation type="submission" date="2022-11" db="EMBL/GenBank/DDBJ databases">
        <title>Salinimicrobium profundisediminis sp. nov., isolated from deep-sea sediment of the Mariana Trench.</title>
        <authorList>
            <person name="Fu H."/>
        </authorList>
    </citation>
    <scope>NUCLEOTIDE SEQUENCE</scope>
    <source>
        <strain evidence="3">MT39</strain>
    </source>
</reference>
<sequence length="88" mass="9555">MKTNFLLPMIAMIFAIGMSFATDSVLIDPNQDYVRLDDGSFMPLGKEIDCGIGDSTCEVELPNGEIRPVYDASDPNTPKVGDGEVNQL</sequence>
<dbReference type="Pfam" id="PF20130">
    <property type="entry name" value="DUF6520"/>
    <property type="match status" value="1"/>
</dbReference>
<accession>A0A9X3CYU3</accession>
<evidence type="ECO:0000313" key="3">
    <source>
        <dbReference type="EMBL" id="MCX2839103.1"/>
    </source>
</evidence>
<dbReference type="AlphaFoldDB" id="A0A9X3CYU3"/>
<name>A0A9X3CYU3_9FLAO</name>
<gene>
    <name evidence="3" type="ORF">OQ279_13180</name>
</gene>
<organism evidence="3 4">
    <name type="scientific">Salinimicrobium profundisediminis</name>
    <dbReference type="NCBI Taxonomy" id="2994553"/>
    <lineage>
        <taxon>Bacteria</taxon>
        <taxon>Pseudomonadati</taxon>
        <taxon>Bacteroidota</taxon>
        <taxon>Flavobacteriia</taxon>
        <taxon>Flavobacteriales</taxon>
        <taxon>Flavobacteriaceae</taxon>
        <taxon>Salinimicrobium</taxon>
    </lineage>
</organism>
<dbReference type="InterPro" id="IPR045391">
    <property type="entry name" value="DUF6520"/>
</dbReference>